<feature type="region of interest" description="Disordered" evidence="1">
    <location>
        <begin position="68"/>
        <end position="173"/>
    </location>
</feature>
<keyword evidence="3" id="KW-1185">Reference proteome</keyword>
<dbReference type="Proteomes" id="UP000324222">
    <property type="component" value="Unassembled WGS sequence"/>
</dbReference>
<sequence>MATLCKVEVVDCHEHLRPAPSLRRFSKATDMTGQNVVEVRRESVSEYSPLKSRHAHHHLSFHSAHLASLPSLAPPTPTPSHPKTPTRLIKNGSLGGIIREKFAATHGPRGERKGQPGLPSISPRELGAVRAKPGIDPDGDGTATPSLPRPPLAGGCRRDAPTPPGVNKSRVHG</sequence>
<accession>A0A5B7HG82</accession>
<proteinExistence type="predicted"/>
<gene>
    <name evidence="2" type="ORF">E2C01_065677</name>
</gene>
<name>A0A5B7HG82_PORTR</name>
<organism evidence="2 3">
    <name type="scientific">Portunus trituberculatus</name>
    <name type="common">Swimming crab</name>
    <name type="synonym">Neptunus trituberculatus</name>
    <dbReference type="NCBI Taxonomy" id="210409"/>
    <lineage>
        <taxon>Eukaryota</taxon>
        <taxon>Metazoa</taxon>
        <taxon>Ecdysozoa</taxon>
        <taxon>Arthropoda</taxon>
        <taxon>Crustacea</taxon>
        <taxon>Multicrustacea</taxon>
        <taxon>Malacostraca</taxon>
        <taxon>Eumalacostraca</taxon>
        <taxon>Eucarida</taxon>
        <taxon>Decapoda</taxon>
        <taxon>Pleocyemata</taxon>
        <taxon>Brachyura</taxon>
        <taxon>Eubrachyura</taxon>
        <taxon>Portunoidea</taxon>
        <taxon>Portunidae</taxon>
        <taxon>Portuninae</taxon>
        <taxon>Portunus</taxon>
    </lineage>
</organism>
<evidence type="ECO:0000313" key="3">
    <source>
        <dbReference type="Proteomes" id="UP000324222"/>
    </source>
</evidence>
<comment type="caution">
    <text evidence="2">The sequence shown here is derived from an EMBL/GenBank/DDBJ whole genome shotgun (WGS) entry which is preliminary data.</text>
</comment>
<feature type="compositionally biased region" description="Pro residues" evidence="1">
    <location>
        <begin position="72"/>
        <end position="82"/>
    </location>
</feature>
<dbReference type="AlphaFoldDB" id="A0A5B7HG82"/>
<evidence type="ECO:0000256" key="1">
    <source>
        <dbReference type="SAM" id="MobiDB-lite"/>
    </source>
</evidence>
<reference evidence="2 3" key="1">
    <citation type="submission" date="2019-05" db="EMBL/GenBank/DDBJ databases">
        <title>Another draft genome of Portunus trituberculatus and its Hox gene families provides insights of decapod evolution.</title>
        <authorList>
            <person name="Jeong J.-H."/>
            <person name="Song I."/>
            <person name="Kim S."/>
            <person name="Choi T."/>
            <person name="Kim D."/>
            <person name="Ryu S."/>
            <person name="Kim W."/>
        </authorList>
    </citation>
    <scope>NUCLEOTIDE SEQUENCE [LARGE SCALE GENOMIC DNA]</scope>
    <source>
        <tissue evidence="2">Muscle</tissue>
    </source>
</reference>
<dbReference type="EMBL" id="VSRR010032813">
    <property type="protein sequence ID" value="MPC71400.1"/>
    <property type="molecule type" value="Genomic_DNA"/>
</dbReference>
<protein>
    <submittedName>
        <fullName evidence="2">Uncharacterized protein</fullName>
    </submittedName>
</protein>
<evidence type="ECO:0000313" key="2">
    <source>
        <dbReference type="EMBL" id="MPC71400.1"/>
    </source>
</evidence>
<feature type="compositionally biased region" description="Basic and acidic residues" evidence="1">
    <location>
        <begin position="98"/>
        <end position="114"/>
    </location>
</feature>